<evidence type="ECO:0000313" key="1">
    <source>
        <dbReference type="EMBL" id="QHU15914.1"/>
    </source>
</evidence>
<protein>
    <submittedName>
        <fullName evidence="1">Uncharacterized protein</fullName>
    </submittedName>
</protein>
<sequence length="159" mass="18464">MAMTYMPSAPGFSFYGFGEVKKEKPIYAGNRFVYSHNWNNDVCTKCKYTVFDVHARDIQKLLCNVDDHSHSQSDSCFPHRHPHNWSNGKCMNCQLTTDDILCRSHSNVMCTHVNKVEPTENRHMLPVTMQRKIEARKMMAEHIKNIKNDVSLKMDKLSI</sequence>
<accession>A0A6C0KI07</accession>
<organism evidence="1">
    <name type="scientific">viral metagenome</name>
    <dbReference type="NCBI Taxonomy" id="1070528"/>
    <lineage>
        <taxon>unclassified sequences</taxon>
        <taxon>metagenomes</taxon>
        <taxon>organismal metagenomes</taxon>
    </lineage>
</organism>
<name>A0A6C0KI07_9ZZZZ</name>
<proteinExistence type="predicted"/>
<dbReference type="AlphaFoldDB" id="A0A6C0KI07"/>
<dbReference type="EMBL" id="MN740869">
    <property type="protein sequence ID" value="QHU15914.1"/>
    <property type="molecule type" value="Genomic_DNA"/>
</dbReference>
<reference evidence="1" key="1">
    <citation type="journal article" date="2020" name="Nature">
        <title>Giant virus diversity and host interactions through global metagenomics.</title>
        <authorList>
            <person name="Schulz F."/>
            <person name="Roux S."/>
            <person name="Paez-Espino D."/>
            <person name="Jungbluth S."/>
            <person name="Walsh D.A."/>
            <person name="Denef V.J."/>
            <person name="McMahon K.D."/>
            <person name="Konstantinidis K.T."/>
            <person name="Eloe-Fadrosh E.A."/>
            <person name="Kyrpides N.C."/>
            <person name="Woyke T."/>
        </authorList>
    </citation>
    <scope>NUCLEOTIDE SEQUENCE</scope>
    <source>
        <strain evidence="1">GVMAG-S-3300010158-109</strain>
    </source>
</reference>